<comment type="caution">
    <text evidence="8">The sequence shown here is derived from an EMBL/GenBank/DDBJ whole genome shotgun (WGS) entry which is preliminary data.</text>
</comment>
<name>A0A6L9EBY5_9FLAO</name>
<evidence type="ECO:0000256" key="1">
    <source>
        <dbReference type="ARBA" id="ARBA00004651"/>
    </source>
</evidence>
<evidence type="ECO:0000256" key="6">
    <source>
        <dbReference type="ARBA" id="ARBA00023136"/>
    </source>
</evidence>
<evidence type="ECO:0000256" key="7">
    <source>
        <dbReference type="SAM" id="Phobius"/>
    </source>
</evidence>
<evidence type="ECO:0000313" key="9">
    <source>
        <dbReference type="Proteomes" id="UP000475249"/>
    </source>
</evidence>
<keyword evidence="6 7" id="KW-0472">Membrane</keyword>
<comment type="similarity">
    <text evidence="2">Belongs to the Rht family.</text>
</comment>
<feature type="transmembrane region" description="Helical" evidence="7">
    <location>
        <begin position="74"/>
        <end position="92"/>
    </location>
</feature>
<comment type="subcellular location">
    <subcellularLocation>
        <location evidence="1">Cell membrane</location>
        <topology evidence="1">Multi-pass membrane protein</topology>
    </subcellularLocation>
</comment>
<feature type="transmembrane region" description="Helical" evidence="7">
    <location>
        <begin position="189"/>
        <end position="205"/>
    </location>
</feature>
<dbReference type="PIRSF" id="PIRSF006324">
    <property type="entry name" value="LeuE"/>
    <property type="match status" value="1"/>
</dbReference>
<feature type="transmembrane region" description="Helical" evidence="7">
    <location>
        <begin position="112"/>
        <end position="138"/>
    </location>
</feature>
<feature type="transmembrane region" description="Helical" evidence="7">
    <location>
        <begin position="47"/>
        <end position="68"/>
    </location>
</feature>
<protein>
    <submittedName>
        <fullName evidence="8">LysE family transporter</fullName>
    </submittedName>
</protein>
<sequence>MEITVWLSFVGTVIILAITPGPSVLLATANSMKYGKGKTAGTIAGDLTANLFQIILASAGLATIVVSSGELFQIIKWCGVAYLVYIGIKKIITKPKITLATNGKEDISFSKLFAEGFLMSAANPKAIVFFAALFPLFLNESDPIIPQIVILAITFLIIDGLSLFIYALFAEKLKSYLEDQQKVHMQNRIVGGLLILSGIMLSMVQRTNN</sequence>
<feature type="transmembrane region" description="Helical" evidence="7">
    <location>
        <begin position="6"/>
        <end position="27"/>
    </location>
</feature>
<keyword evidence="9" id="KW-1185">Reference proteome</keyword>
<evidence type="ECO:0000256" key="4">
    <source>
        <dbReference type="ARBA" id="ARBA00022692"/>
    </source>
</evidence>
<accession>A0A6L9EBY5</accession>
<evidence type="ECO:0000256" key="5">
    <source>
        <dbReference type="ARBA" id="ARBA00022989"/>
    </source>
</evidence>
<dbReference type="InterPro" id="IPR001123">
    <property type="entry name" value="LeuE-type"/>
</dbReference>
<gene>
    <name evidence="8" type="ORF">GTQ38_09470</name>
</gene>
<dbReference type="PANTHER" id="PTHR30086:SF14">
    <property type="entry name" value="HOMOSERINE_HOMOSERINE LACTONE EFFLUX PROTEIN"/>
    <property type="match status" value="1"/>
</dbReference>
<dbReference type="GO" id="GO:0042970">
    <property type="term" value="F:homoserine transmembrane transporter activity"/>
    <property type="evidence" value="ECO:0007669"/>
    <property type="project" value="TreeGrafter"/>
</dbReference>
<feature type="transmembrane region" description="Helical" evidence="7">
    <location>
        <begin position="144"/>
        <end position="169"/>
    </location>
</feature>
<dbReference type="GO" id="GO:0005886">
    <property type="term" value="C:plasma membrane"/>
    <property type="evidence" value="ECO:0007669"/>
    <property type="project" value="UniProtKB-SubCell"/>
</dbReference>
<keyword evidence="5 7" id="KW-1133">Transmembrane helix</keyword>
<evidence type="ECO:0000313" key="8">
    <source>
        <dbReference type="EMBL" id="NAS12230.1"/>
    </source>
</evidence>
<dbReference type="AlphaFoldDB" id="A0A6L9EBY5"/>
<dbReference type="PANTHER" id="PTHR30086">
    <property type="entry name" value="ARGININE EXPORTER PROTEIN ARGO"/>
    <property type="match status" value="1"/>
</dbReference>
<proteinExistence type="inferred from homology"/>
<keyword evidence="3" id="KW-1003">Cell membrane</keyword>
<dbReference type="Proteomes" id="UP000475249">
    <property type="component" value="Unassembled WGS sequence"/>
</dbReference>
<evidence type="ECO:0000256" key="2">
    <source>
        <dbReference type="ARBA" id="ARBA00007928"/>
    </source>
</evidence>
<keyword evidence="4 7" id="KW-0812">Transmembrane</keyword>
<reference evidence="8 9" key="1">
    <citation type="submission" date="2020-01" db="EMBL/GenBank/DDBJ databases">
        <title>Bacteria diversity of Porities sp.</title>
        <authorList>
            <person name="Wang G."/>
        </authorList>
    </citation>
    <scope>NUCLEOTIDE SEQUENCE [LARGE SCALE GENOMIC DNA]</scope>
    <source>
        <strain evidence="8 9">R33</strain>
    </source>
</reference>
<evidence type="ECO:0000256" key="3">
    <source>
        <dbReference type="ARBA" id="ARBA00022475"/>
    </source>
</evidence>
<dbReference type="RefSeq" id="WP_161435273.1">
    <property type="nucleotide sequence ID" value="NZ_WXYO01000004.1"/>
</dbReference>
<dbReference type="Pfam" id="PF01810">
    <property type="entry name" value="LysE"/>
    <property type="match status" value="1"/>
</dbReference>
<organism evidence="8 9">
    <name type="scientific">Poritiphilus flavus</name>
    <dbReference type="NCBI Taxonomy" id="2697053"/>
    <lineage>
        <taxon>Bacteria</taxon>
        <taxon>Pseudomonadati</taxon>
        <taxon>Bacteroidota</taxon>
        <taxon>Flavobacteriia</taxon>
        <taxon>Flavobacteriales</taxon>
        <taxon>Flavobacteriaceae</taxon>
        <taxon>Poritiphilus</taxon>
    </lineage>
</organism>
<dbReference type="EMBL" id="WXYO01000004">
    <property type="protein sequence ID" value="NAS12230.1"/>
    <property type="molecule type" value="Genomic_DNA"/>
</dbReference>